<protein>
    <submittedName>
        <fullName evidence="3">Uncharacterized protein</fullName>
    </submittedName>
</protein>
<dbReference type="AlphaFoldDB" id="A0A1C7NFZ5"/>
<feature type="signal peptide" evidence="2">
    <location>
        <begin position="1"/>
        <end position="18"/>
    </location>
</feature>
<proteinExistence type="predicted"/>
<feature type="compositionally biased region" description="Low complexity" evidence="1">
    <location>
        <begin position="202"/>
        <end position="242"/>
    </location>
</feature>
<organism evidence="3 4">
    <name type="scientific">Choanephora cucurbitarum</name>
    <dbReference type="NCBI Taxonomy" id="101091"/>
    <lineage>
        <taxon>Eukaryota</taxon>
        <taxon>Fungi</taxon>
        <taxon>Fungi incertae sedis</taxon>
        <taxon>Mucoromycota</taxon>
        <taxon>Mucoromycotina</taxon>
        <taxon>Mucoromycetes</taxon>
        <taxon>Mucorales</taxon>
        <taxon>Mucorineae</taxon>
        <taxon>Choanephoraceae</taxon>
        <taxon>Choanephoroideae</taxon>
        <taxon>Choanephora</taxon>
    </lineage>
</organism>
<keyword evidence="2" id="KW-0732">Signal</keyword>
<feature type="region of interest" description="Disordered" evidence="1">
    <location>
        <begin position="260"/>
        <end position="281"/>
    </location>
</feature>
<feature type="region of interest" description="Disordered" evidence="1">
    <location>
        <begin position="200"/>
        <end position="242"/>
    </location>
</feature>
<evidence type="ECO:0000256" key="2">
    <source>
        <dbReference type="SAM" id="SignalP"/>
    </source>
</evidence>
<accession>A0A1C7NFZ5</accession>
<gene>
    <name evidence="3" type="ORF">A0J61_03922</name>
</gene>
<sequence length="301" mass="31744">MKLALTALLILGLSRLHAATVSPVLGEMAVELFVLDAVNGNSLVCYPSNVCSYPCVSLSSSSSAFTVSPRNPDCSSDPEVRFPSITAYGVVDDMTSLSHLETDSSRVPISCSLEQTRENYKYYHCGPILVPDSVATTTSTTTTTTTTPAVTTTATVTAHTCSNKDSIFDKKKGIGYNGDCCKTEADCKDECIKGKCTGPSRTTTKSTTTNSTTKKPITTKKSTTTTKPSTKPSTKSATTKSATTKSATTKSTIVTTTAKSTISPSVCTPGYQDKKKGDGPKDACCSTQLDCKEDCVKGRCN</sequence>
<evidence type="ECO:0000313" key="3">
    <source>
        <dbReference type="EMBL" id="OBZ88037.1"/>
    </source>
</evidence>
<reference evidence="3 4" key="1">
    <citation type="submission" date="2016-03" db="EMBL/GenBank/DDBJ databases">
        <title>Choanephora cucurbitarum.</title>
        <authorList>
            <person name="Min B."/>
            <person name="Park H."/>
            <person name="Park J.-H."/>
            <person name="Shin H.-D."/>
            <person name="Choi I.-G."/>
        </authorList>
    </citation>
    <scope>NUCLEOTIDE SEQUENCE [LARGE SCALE GENOMIC DNA]</scope>
    <source>
        <strain evidence="3 4">KUS-F28377</strain>
    </source>
</reference>
<dbReference type="OrthoDB" id="2267457at2759"/>
<dbReference type="Proteomes" id="UP000093000">
    <property type="component" value="Unassembled WGS sequence"/>
</dbReference>
<name>A0A1C7NFZ5_9FUNG</name>
<dbReference type="InParanoid" id="A0A1C7NFZ5"/>
<feature type="chain" id="PRO_5008889675" evidence="2">
    <location>
        <begin position="19"/>
        <end position="301"/>
    </location>
</feature>
<feature type="compositionally biased region" description="Basic and acidic residues" evidence="1">
    <location>
        <begin position="272"/>
        <end position="281"/>
    </location>
</feature>
<evidence type="ECO:0000313" key="4">
    <source>
        <dbReference type="Proteomes" id="UP000093000"/>
    </source>
</evidence>
<evidence type="ECO:0000256" key="1">
    <source>
        <dbReference type="SAM" id="MobiDB-lite"/>
    </source>
</evidence>
<comment type="caution">
    <text evidence="3">The sequence shown here is derived from an EMBL/GenBank/DDBJ whole genome shotgun (WGS) entry which is preliminary data.</text>
</comment>
<dbReference type="EMBL" id="LUGH01000180">
    <property type="protein sequence ID" value="OBZ88037.1"/>
    <property type="molecule type" value="Genomic_DNA"/>
</dbReference>
<keyword evidence="4" id="KW-1185">Reference proteome</keyword>